<feature type="domain" description="RNA polymerase sigma-70 region 2" evidence="7">
    <location>
        <begin position="21"/>
        <end position="87"/>
    </location>
</feature>
<evidence type="ECO:0000313" key="10">
    <source>
        <dbReference type="Proteomes" id="UP000198964"/>
    </source>
</evidence>
<feature type="domain" description="RNA polymerase sigma factor 70 region 4 type 2" evidence="8">
    <location>
        <begin position="118"/>
        <end position="169"/>
    </location>
</feature>
<dbReference type="EMBL" id="FONW01000002">
    <property type="protein sequence ID" value="SFF06436.1"/>
    <property type="molecule type" value="Genomic_DNA"/>
</dbReference>
<dbReference type="Gene3D" id="1.10.1740.10">
    <property type="match status" value="1"/>
</dbReference>
<dbReference type="AlphaFoldDB" id="A0A1I2FPQ1"/>
<dbReference type="GO" id="GO:0016987">
    <property type="term" value="F:sigma factor activity"/>
    <property type="evidence" value="ECO:0007669"/>
    <property type="project" value="UniProtKB-KW"/>
</dbReference>
<keyword evidence="5 6" id="KW-0804">Transcription</keyword>
<keyword evidence="2 6" id="KW-0805">Transcription regulation</keyword>
<dbReference type="STRING" id="655355.SAMN05216283_102540"/>
<dbReference type="InterPro" id="IPR014284">
    <property type="entry name" value="RNA_pol_sigma-70_dom"/>
</dbReference>
<dbReference type="SUPFAM" id="SSF88659">
    <property type="entry name" value="Sigma3 and sigma4 domains of RNA polymerase sigma factors"/>
    <property type="match status" value="1"/>
</dbReference>
<dbReference type="RefSeq" id="WP_093919187.1">
    <property type="nucleotide sequence ID" value="NZ_FONW01000002.1"/>
</dbReference>
<dbReference type="PANTHER" id="PTHR43133:SF51">
    <property type="entry name" value="RNA POLYMERASE SIGMA FACTOR"/>
    <property type="match status" value="1"/>
</dbReference>
<evidence type="ECO:0000259" key="8">
    <source>
        <dbReference type="Pfam" id="PF08281"/>
    </source>
</evidence>
<keyword evidence="3 6" id="KW-0731">Sigma factor</keyword>
<dbReference type="PANTHER" id="PTHR43133">
    <property type="entry name" value="RNA POLYMERASE ECF-TYPE SIGMA FACTO"/>
    <property type="match status" value="1"/>
</dbReference>
<evidence type="ECO:0000256" key="1">
    <source>
        <dbReference type="ARBA" id="ARBA00010641"/>
    </source>
</evidence>
<protein>
    <recommendedName>
        <fullName evidence="6">RNA polymerase sigma factor</fullName>
    </recommendedName>
</protein>
<dbReference type="Pfam" id="PF04542">
    <property type="entry name" value="Sigma70_r2"/>
    <property type="match status" value="1"/>
</dbReference>
<reference evidence="9 10" key="1">
    <citation type="submission" date="2016-10" db="EMBL/GenBank/DDBJ databases">
        <authorList>
            <person name="de Groot N.N."/>
        </authorList>
    </citation>
    <scope>NUCLEOTIDE SEQUENCE [LARGE SCALE GENOMIC DNA]</scope>
    <source>
        <strain evidence="9 10">CGMCC 1.9156</strain>
    </source>
</reference>
<dbReference type="Pfam" id="PF08281">
    <property type="entry name" value="Sigma70_r4_2"/>
    <property type="match status" value="1"/>
</dbReference>
<proteinExistence type="inferred from homology"/>
<sequence>MDNLYVKKVLNGDTEGFRYFIQNYKDLAFSVAISIVKDEFWAEEVVQEAFIKAFRKLNTFKGHSSFKTWFCRIVINEAFQRIREEKKHHTYTTDFQECSVEAVEDTLKGLSSEEQIFLVQEALTRISSKESLVLRLFYLEEQDTKTISNETGWSEANVRVILHRGRKNMLAIVEQLMLTEFQTT</sequence>
<comment type="similarity">
    <text evidence="1 6">Belongs to the sigma-70 factor family. ECF subfamily.</text>
</comment>
<dbReference type="GO" id="GO:0006352">
    <property type="term" value="P:DNA-templated transcription initiation"/>
    <property type="evidence" value="ECO:0007669"/>
    <property type="project" value="InterPro"/>
</dbReference>
<accession>A0A1I2FPQ1</accession>
<keyword evidence="4 6" id="KW-0238">DNA-binding</keyword>
<dbReference type="InterPro" id="IPR036388">
    <property type="entry name" value="WH-like_DNA-bd_sf"/>
</dbReference>
<evidence type="ECO:0000256" key="2">
    <source>
        <dbReference type="ARBA" id="ARBA00023015"/>
    </source>
</evidence>
<dbReference type="InterPro" id="IPR007627">
    <property type="entry name" value="RNA_pol_sigma70_r2"/>
</dbReference>
<dbReference type="SUPFAM" id="SSF88946">
    <property type="entry name" value="Sigma2 domain of RNA polymerase sigma factors"/>
    <property type="match status" value="1"/>
</dbReference>
<gene>
    <name evidence="9" type="ORF">SAMN05216283_102540</name>
</gene>
<evidence type="ECO:0000256" key="3">
    <source>
        <dbReference type="ARBA" id="ARBA00023082"/>
    </source>
</evidence>
<dbReference type="NCBIfam" id="TIGR02937">
    <property type="entry name" value="sigma70-ECF"/>
    <property type="match status" value="1"/>
</dbReference>
<evidence type="ECO:0000259" key="7">
    <source>
        <dbReference type="Pfam" id="PF04542"/>
    </source>
</evidence>
<dbReference type="Gene3D" id="1.10.10.10">
    <property type="entry name" value="Winged helix-like DNA-binding domain superfamily/Winged helix DNA-binding domain"/>
    <property type="match status" value="1"/>
</dbReference>
<dbReference type="GO" id="GO:0003677">
    <property type="term" value="F:DNA binding"/>
    <property type="evidence" value="ECO:0007669"/>
    <property type="project" value="UniProtKB-KW"/>
</dbReference>
<name>A0A1I2FPQ1_9BACT</name>
<evidence type="ECO:0000256" key="5">
    <source>
        <dbReference type="ARBA" id="ARBA00023163"/>
    </source>
</evidence>
<dbReference type="InterPro" id="IPR013324">
    <property type="entry name" value="RNA_pol_sigma_r3/r4-like"/>
</dbReference>
<keyword evidence="10" id="KW-1185">Reference proteome</keyword>
<evidence type="ECO:0000313" key="9">
    <source>
        <dbReference type="EMBL" id="SFF06436.1"/>
    </source>
</evidence>
<dbReference type="Proteomes" id="UP000198964">
    <property type="component" value="Unassembled WGS sequence"/>
</dbReference>
<organism evidence="9 10">
    <name type="scientific">Sunxiuqinia elliptica</name>
    <dbReference type="NCBI Taxonomy" id="655355"/>
    <lineage>
        <taxon>Bacteria</taxon>
        <taxon>Pseudomonadati</taxon>
        <taxon>Bacteroidota</taxon>
        <taxon>Bacteroidia</taxon>
        <taxon>Marinilabiliales</taxon>
        <taxon>Prolixibacteraceae</taxon>
        <taxon>Sunxiuqinia</taxon>
    </lineage>
</organism>
<evidence type="ECO:0000256" key="4">
    <source>
        <dbReference type="ARBA" id="ARBA00023125"/>
    </source>
</evidence>
<dbReference type="InterPro" id="IPR013325">
    <property type="entry name" value="RNA_pol_sigma_r2"/>
</dbReference>
<dbReference type="InterPro" id="IPR039425">
    <property type="entry name" value="RNA_pol_sigma-70-like"/>
</dbReference>
<evidence type="ECO:0000256" key="6">
    <source>
        <dbReference type="RuleBase" id="RU000716"/>
    </source>
</evidence>
<dbReference type="InterPro" id="IPR013249">
    <property type="entry name" value="RNA_pol_sigma70_r4_t2"/>
</dbReference>
<dbReference type="InterPro" id="IPR000838">
    <property type="entry name" value="RNA_pol_sigma70_ECF_CS"/>
</dbReference>
<dbReference type="PROSITE" id="PS01063">
    <property type="entry name" value="SIGMA70_ECF"/>
    <property type="match status" value="1"/>
</dbReference>